<comment type="caution">
    <text evidence="2">The sequence shown here is derived from an EMBL/GenBank/DDBJ whole genome shotgun (WGS) entry which is preliminary data.</text>
</comment>
<evidence type="ECO:0000313" key="3">
    <source>
        <dbReference type="Proteomes" id="UP000234323"/>
    </source>
</evidence>
<gene>
    <name evidence="2" type="ORF">RhiirA4_486595</name>
</gene>
<dbReference type="AlphaFoldDB" id="A0A2I1HRM1"/>
<protein>
    <submittedName>
        <fullName evidence="2">Uncharacterized protein</fullName>
    </submittedName>
</protein>
<evidence type="ECO:0000256" key="1">
    <source>
        <dbReference type="SAM" id="Phobius"/>
    </source>
</evidence>
<dbReference type="Proteomes" id="UP000234323">
    <property type="component" value="Unassembled WGS sequence"/>
</dbReference>
<dbReference type="EMBL" id="LLXI01005462">
    <property type="protein sequence ID" value="PKY61516.1"/>
    <property type="molecule type" value="Genomic_DNA"/>
</dbReference>
<reference evidence="2 3" key="1">
    <citation type="submission" date="2015-10" db="EMBL/GenBank/DDBJ databases">
        <title>Genome analyses suggest a sexual origin of heterokaryosis in a supposedly ancient asexual fungus.</title>
        <authorList>
            <person name="Ropars J."/>
            <person name="Sedzielewska K."/>
            <person name="Noel J."/>
            <person name="Charron P."/>
            <person name="Farinelli L."/>
            <person name="Marton T."/>
            <person name="Kruger M."/>
            <person name="Pelin A."/>
            <person name="Brachmann A."/>
            <person name="Corradi N."/>
        </authorList>
    </citation>
    <scope>NUCLEOTIDE SEQUENCE [LARGE SCALE GENOMIC DNA]</scope>
    <source>
        <strain evidence="2 3">A4</strain>
    </source>
</reference>
<keyword evidence="3" id="KW-1185">Reference proteome</keyword>
<keyword evidence="1" id="KW-1133">Transmembrane helix</keyword>
<evidence type="ECO:0000313" key="2">
    <source>
        <dbReference type="EMBL" id="PKY61516.1"/>
    </source>
</evidence>
<keyword evidence="1" id="KW-0472">Membrane</keyword>
<name>A0A2I1HRM1_9GLOM</name>
<accession>A0A2I1HRM1</accession>
<keyword evidence="1" id="KW-0812">Transmembrane</keyword>
<sequence length="85" mass="9900">MNTFGNKDFKEKKLEATNPVSKHFSKKSLNENIQVIIQIPDKILCVLSFNIYIFANVYFFADITAREFPLKRTYTKKKSHCGSLH</sequence>
<organism evidence="2 3">
    <name type="scientific">Rhizophagus irregularis</name>
    <dbReference type="NCBI Taxonomy" id="588596"/>
    <lineage>
        <taxon>Eukaryota</taxon>
        <taxon>Fungi</taxon>
        <taxon>Fungi incertae sedis</taxon>
        <taxon>Mucoromycota</taxon>
        <taxon>Glomeromycotina</taxon>
        <taxon>Glomeromycetes</taxon>
        <taxon>Glomerales</taxon>
        <taxon>Glomeraceae</taxon>
        <taxon>Rhizophagus</taxon>
    </lineage>
</organism>
<feature type="transmembrane region" description="Helical" evidence="1">
    <location>
        <begin position="43"/>
        <end position="61"/>
    </location>
</feature>
<proteinExistence type="predicted"/>